<proteinExistence type="predicted"/>
<dbReference type="RefSeq" id="WP_232053111.1">
    <property type="nucleotide sequence ID" value="NZ_CP168248.1"/>
</dbReference>
<name>A0A6I8MHM1_9CORY</name>
<organism evidence="1 2">
    <name type="scientific">Corynebacterium rouxii</name>
    <dbReference type="NCBI Taxonomy" id="2719119"/>
    <lineage>
        <taxon>Bacteria</taxon>
        <taxon>Bacillati</taxon>
        <taxon>Actinomycetota</taxon>
        <taxon>Actinomycetes</taxon>
        <taxon>Mycobacteriales</taxon>
        <taxon>Corynebacteriaceae</taxon>
        <taxon>Corynebacterium</taxon>
    </lineage>
</organism>
<sequence>MEKVIRRPDPVFVNGFPVGTVEETFFADVSPMGATAFDDQGDGINGGNTRQVQVLAAAGTPINEGDELVIRGLSYRVIHIPWDWSTGRTPVLASHRPRMQIIAERGEA</sequence>
<protein>
    <recommendedName>
        <fullName evidence="3">Head-tail adaptor protein</fullName>
    </recommendedName>
</protein>
<dbReference type="Proteomes" id="UP000423525">
    <property type="component" value="Chromosome"/>
</dbReference>
<accession>A0A6I8MHM1</accession>
<evidence type="ECO:0000313" key="2">
    <source>
        <dbReference type="Proteomes" id="UP000423525"/>
    </source>
</evidence>
<dbReference type="EMBL" id="LR738855">
    <property type="protein sequence ID" value="VZH85313.1"/>
    <property type="molecule type" value="Genomic_DNA"/>
</dbReference>
<evidence type="ECO:0008006" key="3">
    <source>
        <dbReference type="Google" id="ProtNLM"/>
    </source>
</evidence>
<evidence type="ECO:0000313" key="1">
    <source>
        <dbReference type="EMBL" id="VZH85313.1"/>
    </source>
</evidence>
<dbReference type="AlphaFoldDB" id="A0A6I8MHM1"/>
<dbReference type="KEGG" id="crf:FRC0190_01279"/>
<reference evidence="1 2" key="1">
    <citation type="submission" date="2019-11" db="EMBL/GenBank/DDBJ databases">
        <authorList>
            <person name="Brisse S."/>
        </authorList>
    </citation>
    <scope>NUCLEOTIDE SEQUENCE [LARGE SCALE GENOMIC DNA]</scope>
    <source>
        <strain evidence="1">FRC0190</strain>
    </source>
</reference>
<gene>
    <name evidence="1" type="ORF">FRC0190_01279</name>
</gene>